<feature type="domain" description="HTH APSES-type" evidence="2">
    <location>
        <begin position="106"/>
        <end position="224"/>
    </location>
</feature>
<evidence type="ECO:0000259" key="2">
    <source>
        <dbReference type="PROSITE" id="PS51299"/>
    </source>
</evidence>
<dbReference type="InterPro" id="IPR003163">
    <property type="entry name" value="Tscrpt_reg_HTH_APSES-type"/>
</dbReference>
<dbReference type="AlphaFoldDB" id="A0AAJ0FKJ1"/>
<dbReference type="GO" id="GO:0030907">
    <property type="term" value="C:MBF transcription complex"/>
    <property type="evidence" value="ECO:0007669"/>
    <property type="project" value="TreeGrafter"/>
</dbReference>
<dbReference type="PANTHER" id="PTHR43828">
    <property type="entry name" value="ASPARAGINASE"/>
    <property type="match status" value="1"/>
</dbReference>
<dbReference type="InterPro" id="IPR051642">
    <property type="entry name" value="SWI6-like"/>
</dbReference>
<feature type="region of interest" description="Disordered" evidence="1">
    <location>
        <begin position="356"/>
        <end position="560"/>
    </location>
</feature>
<feature type="region of interest" description="Disordered" evidence="1">
    <location>
        <begin position="254"/>
        <end position="287"/>
    </location>
</feature>
<name>A0AAJ0FKJ1_9PEZI</name>
<reference evidence="3" key="1">
    <citation type="submission" date="2023-06" db="EMBL/GenBank/DDBJ databases">
        <title>Genome-scale phylogeny and comparative genomics of the fungal order Sordariales.</title>
        <authorList>
            <consortium name="Lawrence Berkeley National Laboratory"/>
            <person name="Hensen N."/>
            <person name="Bonometti L."/>
            <person name="Westerberg I."/>
            <person name="Brannstrom I.O."/>
            <person name="Guillou S."/>
            <person name="Cros-Aarteil S."/>
            <person name="Calhoun S."/>
            <person name="Haridas S."/>
            <person name="Kuo A."/>
            <person name="Mondo S."/>
            <person name="Pangilinan J."/>
            <person name="Riley R."/>
            <person name="Labutti K."/>
            <person name="Andreopoulos B."/>
            <person name="Lipzen A."/>
            <person name="Chen C."/>
            <person name="Yanf M."/>
            <person name="Daum C."/>
            <person name="Ng V."/>
            <person name="Clum A."/>
            <person name="Steindorff A."/>
            <person name="Ohm R."/>
            <person name="Martin F."/>
            <person name="Silar P."/>
            <person name="Natvig D."/>
            <person name="Lalanne C."/>
            <person name="Gautier V."/>
            <person name="Ament-Velasquez S.L."/>
            <person name="Kruys A."/>
            <person name="Hutchinson M.I."/>
            <person name="Powell A.J."/>
            <person name="Barry K."/>
            <person name="Miller A.N."/>
            <person name="Grigoriev I.V."/>
            <person name="Debuchy R."/>
            <person name="Gladieux P."/>
            <person name="Thoren M.H."/>
            <person name="Johannesson H."/>
        </authorList>
    </citation>
    <scope>NUCLEOTIDE SEQUENCE</scope>
    <source>
        <strain evidence="3">8032-3</strain>
    </source>
</reference>
<dbReference type="PANTHER" id="PTHR43828:SF5">
    <property type="entry name" value="TRANSCRIPTIONAL REPRESSOR XBP1"/>
    <property type="match status" value="1"/>
</dbReference>
<comment type="caution">
    <text evidence="3">The sequence shown here is derived from an EMBL/GenBank/DDBJ whole genome shotgun (WGS) entry which is preliminary data.</text>
</comment>
<dbReference type="PROSITE" id="PS51299">
    <property type="entry name" value="HTH_APSES"/>
    <property type="match status" value="1"/>
</dbReference>
<evidence type="ECO:0000313" key="3">
    <source>
        <dbReference type="EMBL" id="KAK1771656.1"/>
    </source>
</evidence>
<sequence>MLSLASLLNPAPSGSPASCFPATPMSISPATSFVDEPFSDRNSLPKNKMSKESAGYTKSRAKGIVNFYPFENLDEESLREVRKFRVSPLGSIQDCCRHIPYNSGKKDFYEKTGRESFEVFQYTFKVPGDNSDYTVMWDYNVGLVRMTPFFKCCKYSKTTPAKMLNMNPGLRNITHSITGGSIMAQGYWMPFSCAKAVCATFCHHIAGALIPIFGPKFLSECVHPESPDHGRMIIDPEIVVEASREADMFRRVYAEQSTTPSGSPRPARRSLRFPNYDNSSQYDRRQRFRKGMIIDSPYTTDTDNDVLPGPDFSPATQFHQLSPIPAPRTSAMATRWTAANHNYNQYLHPPHRPAAHAQFHRDDQHPYPGAANPWLSAVPRLGSNPGNQHRRQQPAPSSHPVQGLHLPPPPPPPASPQSRLDWTTPQPQPQAPPPKRPVPSDYADYKEYNEYEYDAGESQVGSSSSPTTSRGGGGGEDEDCRQGRRQGIDPLLPLPPPPPPVSATGGSGVEKNAALLLMNLSMGEAERDGEGREGRGARSMLTPESVVDMHRSKRRRATSM</sequence>
<organism evidence="3 4">
    <name type="scientific">Phialemonium atrogriseum</name>
    <dbReference type="NCBI Taxonomy" id="1093897"/>
    <lineage>
        <taxon>Eukaryota</taxon>
        <taxon>Fungi</taxon>
        <taxon>Dikarya</taxon>
        <taxon>Ascomycota</taxon>
        <taxon>Pezizomycotina</taxon>
        <taxon>Sordariomycetes</taxon>
        <taxon>Sordariomycetidae</taxon>
        <taxon>Cephalothecales</taxon>
        <taxon>Cephalothecaceae</taxon>
        <taxon>Phialemonium</taxon>
    </lineage>
</organism>
<feature type="compositionally biased region" description="Basic and acidic residues" evidence="1">
    <location>
        <begin position="524"/>
        <end position="536"/>
    </location>
</feature>
<gene>
    <name evidence="3" type="ORF">QBC33DRAFT_592107</name>
</gene>
<keyword evidence="4" id="KW-1185">Reference proteome</keyword>
<dbReference type="GO" id="GO:0003677">
    <property type="term" value="F:DNA binding"/>
    <property type="evidence" value="ECO:0007669"/>
    <property type="project" value="InterPro"/>
</dbReference>
<feature type="compositionally biased region" description="Pro residues" evidence="1">
    <location>
        <begin position="492"/>
        <end position="501"/>
    </location>
</feature>
<evidence type="ECO:0000256" key="1">
    <source>
        <dbReference type="SAM" id="MobiDB-lite"/>
    </source>
</evidence>
<dbReference type="RefSeq" id="XP_060287869.1">
    <property type="nucleotide sequence ID" value="XM_060431679.1"/>
</dbReference>
<feature type="compositionally biased region" description="Pro residues" evidence="1">
    <location>
        <begin position="426"/>
        <end position="437"/>
    </location>
</feature>
<protein>
    <recommendedName>
        <fullName evidence="2">HTH APSES-type domain-containing protein</fullName>
    </recommendedName>
</protein>
<dbReference type="GO" id="GO:0033309">
    <property type="term" value="C:SBF transcription complex"/>
    <property type="evidence" value="ECO:0007669"/>
    <property type="project" value="TreeGrafter"/>
</dbReference>
<feature type="compositionally biased region" description="Basic residues" evidence="1">
    <location>
        <begin position="551"/>
        <end position="560"/>
    </location>
</feature>
<accession>A0AAJ0FKJ1</accession>
<proteinExistence type="predicted"/>
<feature type="compositionally biased region" description="Pro residues" evidence="1">
    <location>
        <begin position="406"/>
        <end position="415"/>
    </location>
</feature>
<dbReference type="SUPFAM" id="SSF54616">
    <property type="entry name" value="DNA-binding domain of Mlu1-box binding protein MBP1"/>
    <property type="match status" value="1"/>
</dbReference>
<dbReference type="Proteomes" id="UP001244011">
    <property type="component" value="Unassembled WGS sequence"/>
</dbReference>
<dbReference type="Gene3D" id="3.10.260.10">
    <property type="entry name" value="Transcription regulator HTH, APSES-type DNA-binding domain"/>
    <property type="match status" value="1"/>
</dbReference>
<dbReference type="GeneID" id="85314866"/>
<feature type="compositionally biased region" description="Low complexity" evidence="1">
    <location>
        <begin position="456"/>
        <end position="469"/>
    </location>
</feature>
<dbReference type="InterPro" id="IPR036887">
    <property type="entry name" value="HTH_APSES_sf"/>
</dbReference>
<dbReference type="GO" id="GO:0000981">
    <property type="term" value="F:DNA-binding transcription factor activity, RNA polymerase II-specific"/>
    <property type="evidence" value="ECO:0007669"/>
    <property type="project" value="UniProtKB-ARBA"/>
</dbReference>
<dbReference type="EMBL" id="MU838998">
    <property type="protein sequence ID" value="KAK1771656.1"/>
    <property type="molecule type" value="Genomic_DNA"/>
</dbReference>
<evidence type="ECO:0000313" key="4">
    <source>
        <dbReference type="Proteomes" id="UP001244011"/>
    </source>
</evidence>